<dbReference type="RefSeq" id="WP_295656698.1">
    <property type="nucleotide sequence ID" value="NZ_CADCUP010000038.1"/>
</dbReference>
<evidence type="ECO:0000313" key="1">
    <source>
        <dbReference type="EMBL" id="CAA9376303.1"/>
    </source>
</evidence>
<organism evidence="1">
    <name type="scientific">uncultured Nocardioides sp</name>
    <dbReference type="NCBI Taxonomy" id="198441"/>
    <lineage>
        <taxon>Bacteria</taxon>
        <taxon>Bacillati</taxon>
        <taxon>Actinomycetota</taxon>
        <taxon>Actinomycetes</taxon>
        <taxon>Propionibacteriales</taxon>
        <taxon>Nocardioidaceae</taxon>
        <taxon>Nocardioides</taxon>
        <taxon>environmental samples</taxon>
    </lineage>
</organism>
<name>A0A6J4N3E2_9ACTN</name>
<protein>
    <submittedName>
        <fullName evidence="1">Uncharacterized protein</fullName>
    </submittedName>
</protein>
<proteinExistence type="predicted"/>
<reference evidence="1" key="1">
    <citation type="submission" date="2020-02" db="EMBL/GenBank/DDBJ databases">
        <authorList>
            <person name="Meier V. D."/>
        </authorList>
    </citation>
    <scope>NUCLEOTIDE SEQUENCE</scope>
    <source>
        <strain evidence="1">AVDCRST_MAG06</strain>
    </source>
</reference>
<dbReference type="AlphaFoldDB" id="A0A6J4N3E2"/>
<gene>
    <name evidence="1" type="ORF">AVDCRST_MAG06-535</name>
</gene>
<dbReference type="EMBL" id="CADCUP010000038">
    <property type="protein sequence ID" value="CAA9376303.1"/>
    <property type="molecule type" value="Genomic_DNA"/>
</dbReference>
<sequence>MIVAALVLHALHLAVGVAATVLTQTEMGTSWRIGVDDTERTDVPA</sequence>
<accession>A0A6J4N3E2</accession>